<name>A0A1G7JW85_9BACT</name>
<keyword evidence="3" id="KW-0812">Transmembrane</keyword>
<organism evidence="5 6">
    <name type="scientific">Desulfovibrio legallii</name>
    <dbReference type="NCBI Taxonomy" id="571438"/>
    <lineage>
        <taxon>Bacteria</taxon>
        <taxon>Pseudomonadati</taxon>
        <taxon>Thermodesulfobacteriota</taxon>
        <taxon>Desulfovibrionia</taxon>
        <taxon>Desulfovibrionales</taxon>
        <taxon>Desulfovibrionaceae</taxon>
        <taxon>Desulfovibrio</taxon>
    </lineage>
</organism>
<dbReference type="Proteomes" id="UP000199355">
    <property type="component" value="Unassembled WGS sequence"/>
</dbReference>
<keyword evidence="3" id="KW-0472">Membrane</keyword>
<evidence type="ECO:0000256" key="2">
    <source>
        <dbReference type="SAM" id="MobiDB-lite"/>
    </source>
</evidence>
<dbReference type="Pfam" id="PF07228">
    <property type="entry name" value="SpoIIE"/>
    <property type="match status" value="1"/>
</dbReference>
<feature type="transmembrane region" description="Helical" evidence="3">
    <location>
        <begin position="20"/>
        <end position="39"/>
    </location>
</feature>
<dbReference type="OrthoDB" id="343514at2"/>
<reference evidence="6" key="1">
    <citation type="submission" date="2016-10" db="EMBL/GenBank/DDBJ databases">
        <authorList>
            <person name="Varghese N."/>
            <person name="Submissions S."/>
        </authorList>
    </citation>
    <scope>NUCLEOTIDE SEQUENCE [LARGE SCALE GENOMIC DNA]</scope>
    <source>
        <strain evidence="6">KHC7</strain>
    </source>
</reference>
<proteinExistence type="predicted"/>
<dbReference type="AlphaFoldDB" id="A0A1G7JW85"/>
<gene>
    <name evidence="5" type="ORF">SAMN05192586_103160</name>
</gene>
<keyword evidence="1" id="KW-0378">Hydrolase</keyword>
<feature type="transmembrane region" description="Helical" evidence="3">
    <location>
        <begin position="288"/>
        <end position="307"/>
    </location>
</feature>
<evidence type="ECO:0000256" key="3">
    <source>
        <dbReference type="SAM" id="Phobius"/>
    </source>
</evidence>
<accession>A0A1G7JW85</accession>
<dbReference type="InterPro" id="IPR001932">
    <property type="entry name" value="PPM-type_phosphatase-like_dom"/>
</dbReference>
<keyword evidence="6" id="KW-1185">Reference proteome</keyword>
<dbReference type="SMART" id="SM00331">
    <property type="entry name" value="PP2C_SIG"/>
    <property type="match status" value="1"/>
</dbReference>
<dbReference type="InterPro" id="IPR036457">
    <property type="entry name" value="PPM-type-like_dom_sf"/>
</dbReference>
<evidence type="ECO:0000313" key="5">
    <source>
        <dbReference type="EMBL" id="SDF29054.1"/>
    </source>
</evidence>
<keyword evidence="3" id="KW-1133">Transmembrane helix</keyword>
<dbReference type="EMBL" id="FNBX01000003">
    <property type="protein sequence ID" value="SDF29054.1"/>
    <property type="molecule type" value="Genomic_DNA"/>
</dbReference>
<sequence>MSRHKIPLHYRLSVRQTVPILAGLVGVLLVLVIMGYLYARDQIVKTARLQVAQLVGSIARQDDYSRRWLERGMQSVVRLASTFPDLPPAERKEEDKRMVAIVSDERGRQVVEICLLDEQHGIWRRRYGSDGVMNGTSRALGPDWTIQELRELKAPVWHKPVVGHDRIITISYSAPLLKKDQSGHETVTGVCTVSLGLPWFADRVRSFSSLENCMAFFLTPDGHWTLPPDADSQLENLKKRMLQRRSGEVNVTYNEASYLAVFMPVTDYSLLMGVLIPRANLFGSLDRLARLLALVGVSILILAAYSLHRTSNRLLKPLIPLGDLAARLARGELEAIPDPAAALPPPPFPNEAQRLRIVTEKLRQALHQRVHDLALIGRTKERLFGELAFARTLQEKMRPPKLPPLADLELATFIHTAGDICGDLYDYFLQSPRHLCCVMGNVAERGVPAALLMGRIGPLLHELLLSGLRPGKALESVNRILIPTGTDAPFMVSVLASVLDLDTGAFCWACAGQLPPFRIHGNTVRQLAWTGDIPLGIRPNEKYQEKNIQLAPGETLLFAGQRLLSQVGVEGSLYTEWRLRQFLQNRTEPLPELLRMLYGDIRATLGEAPQDDLTFFAIRWKRGTANPAKNEDKEEDGGDALSAASDLGQIQS</sequence>
<dbReference type="PANTHER" id="PTHR43156:SF2">
    <property type="entry name" value="STAGE II SPORULATION PROTEIN E"/>
    <property type="match status" value="1"/>
</dbReference>
<feature type="domain" description="PPM-type phosphatase" evidence="4">
    <location>
        <begin position="405"/>
        <end position="620"/>
    </location>
</feature>
<protein>
    <submittedName>
        <fullName evidence="5">Stage II sporulation protein E (SpoIIE)</fullName>
    </submittedName>
</protein>
<dbReference type="InterPro" id="IPR052016">
    <property type="entry name" value="Bact_Sigma-Reg"/>
</dbReference>
<dbReference type="Gene3D" id="3.60.40.10">
    <property type="entry name" value="PPM-type phosphatase domain"/>
    <property type="match status" value="1"/>
</dbReference>
<dbReference type="STRING" id="571438.SAMN05192586_103160"/>
<dbReference type="PANTHER" id="PTHR43156">
    <property type="entry name" value="STAGE II SPORULATION PROTEIN E-RELATED"/>
    <property type="match status" value="1"/>
</dbReference>
<dbReference type="GO" id="GO:0016791">
    <property type="term" value="F:phosphatase activity"/>
    <property type="evidence" value="ECO:0007669"/>
    <property type="project" value="TreeGrafter"/>
</dbReference>
<dbReference type="Gene3D" id="3.30.450.20">
    <property type="entry name" value="PAS domain"/>
    <property type="match status" value="2"/>
</dbReference>
<evidence type="ECO:0000313" key="6">
    <source>
        <dbReference type="Proteomes" id="UP000199355"/>
    </source>
</evidence>
<feature type="region of interest" description="Disordered" evidence="2">
    <location>
        <begin position="626"/>
        <end position="652"/>
    </location>
</feature>
<evidence type="ECO:0000256" key="1">
    <source>
        <dbReference type="ARBA" id="ARBA00022801"/>
    </source>
</evidence>
<evidence type="ECO:0000259" key="4">
    <source>
        <dbReference type="SMART" id="SM00331"/>
    </source>
</evidence>